<keyword evidence="4" id="KW-1185">Reference proteome</keyword>
<comment type="caution">
    <text evidence="3">The sequence shown here is derived from an EMBL/GenBank/DDBJ whole genome shotgun (WGS) entry which is preliminary data.</text>
</comment>
<dbReference type="Proteomes" id="UP000622475">
    <property type="component" value="Unassembled WGS sequence"/>
</dbReference>
<protein>
    <submittedName>
        <fullName evidence="3">Uncharacterized protein</fullName>
    </submittedName>
</protein>
<feature type="region of interest" description="Disordered" evidence="1">
    <location>
        <begin position="110"/>
        <end position="129"/>
    </location>
</feature>
<gene>
    <name evidence="3" type="ORF">IRJ16_20010</name>
</gene>
<name>A0A929PZ95_9SPHI</name>
<dbReference type="AlphaFoldDB" id="A0A929PZ95"/>
<feature type="compositionally biased region" description="Polar residues" evidence="1">
    <location>
        <begin position="110"/>
        <end position="121"/>
    </location>
</feature>
<organism evidence="3 4">
    <name type="scientific">Mucilaginibacter myungsuensis</name>
    <dbReference type="NCBI Taxonomy" id="649104"/>
    <lineage>
        <taxon>Bacteria</taxon>
        <taxon>Pseudomonadati</taxon>
        <taxon>Bacteroidota</taxon>
        <taxon>Sphingobacteriia</taxon>
        <taxon>Sphingobacteriales</taxon>
        <taxon>Sphingobacteriaceae</taxon>
        <taxon>Mucilaginibacter</taxon>
    </lineage>
</organism>
<proteinExistence type="predicted"/>
<evidence type="ECO:0000256" key="2">
    <source>
        <dbReference type="SAM" id="SignalP"/>
    </source>
</evidence>
<evidence type="ECO:0000313" key="3">
    <source>
        <dbReference type="EMBL" id="MBE9664177.1"/>
    </source>
</evidence>
<feature type="signal peptide" evidence="2">
    <location>
        <begin position="1"/>
        <end position="21"/>
    </location>
</feature>
<dbReference type="EMBL" id="JADFFL010000010">
    <property type="protein sequence ID" value="MBE9664177.1"/>
    <property type="molecule type" value="Genomic_DNA"/>
</dbReference>
<accession>A0A929PZ95</accession>
<dbReference type="PROSITE" id="PS51257">
    <property type="entry name" value="PROKAR_LIPOPROTEIN"/>
    <property type="match status" value="1"/>
</dbReference>
<reference evidence="3" key="1">
    <citation type="submission" date="2020-10" db="EMBL/GenBank/DDBJ databases">
        <title>Mucilaginibacter mali sp. nov., isolated from rhizosphere soil of apple orchard.</title>
        <authorList>
            <person name="Lee J.-S."/>
            <person name="Kim H.S."/>
            <person name="Kim J.-S."/>
        </authorList>
    </citation>
    <scope>NUCLEOTIDE SEQUENCE</scope>
    <source>
        <strain evidence="3">KCTC 22746</strain>
    </source>
</reference>
<evidence type="ECO:0000256" key="1">
    <source>
        <dbReference type="SAM" id="MobiDB-lite"/>
    </source>
</evidence>
<evidence type="ECO:0000313" key="4">
    <source>
        <dbReference type="Proteomes" id="UP000622475"/>
    </source>
</evidence>
<feature type="chain" id="PRO_5037311750" evidence="2">
    <location>
        <begin position="22"/>
        <end position="211"/>
    </location>
</feature>
<sequence>MKRSLITIALLAATVSCFAQASPYVFADFSNAKVIKKGGTAAASMNYNTLTQEMVFMNGTDKAVLDPTGIDTVILQGKKFIPVGKVYYQKYTDTKTPLYVQWANERTGRSNQQSANINKPMTGSDGGARPGISAADYDLKLKDGEGLQAANNFWLQKGGEFHKAGDKKDIIKVFPDKEQVIETFVKDNNTDFKKADDISKLISFLDKDSGM</sequence>
<dbReference type="RefSeq" id="WP_194113425.1">
    <property type="nucleotide sequence ID" value="NZ_JADFFL010000010.1"/>
</dbReference>
<keyword evidence="2" id="KW-0732">Signal</keyword>